<feature type="binding site" evidence="11">
    <location>
        <position position="136"/>
    </location>
    <ligand>
        <name>Zn(2+)</name>
        <dbReference type="ChEBI" id="CHEBI:29105"/>
    </ligand>
</feature>
<keyword evidence="7 11" id="KW-0862">Zinc</keyword>
<dbReference type="SUPFAM" id="SSF46785">
    <property type="entry name" value="Winged helix' DNA-binding domain"/>
    <property type="match status" value="1"/>
</dbReference>
<dbReference type="PANTHER" id="PTHR33202">
    <property type="entry name" value="ZINC UPTAKE REGULATION PROTEIN"/>
    <property type="match status" value="1"/>
</dbReference>
<evidence type="ECO:0000256" key="8">
    <source>
        <dbReference type="ARBA" id="ARBA00023015"/>
    </source>
</evidence>
<gene>
    <name evidence="13" type="ORF">SAMN05878391_0481</name>
</gene>
<keyword evidence="14" id="KW-1185">Reference proteome</keyword>
<dbReference type="CDD" id="cd07153">
    <property type="entry name" value="Fur_like"/>
    <property type="match status" value="1"/>
</dbReference>
<keyword evidence="10" id="KW-0804">Transcription</keyword>
<dbReference type="GO" id="GO:0003700">
    <property type="term" value="F:DNA-binding transcription factor activity"/>
    <property type="evidence" value="ECO:0007669"/>
    <property type="project" value="InterPro"/>
</dbReference>
<dbReference type="Gene3D" id="1.10.10.10">
    <property type="entry name" value="Winged helix-like DNA-binding domain superfamily/Winged helix DNA-binding domain"/>
    <property type="match status" value="1"/>
</dbReference>
<comment type="cofactor">
    <cofactor evidence="11">
        <name>Zn(2+)</name>
        <dbReference type="ChEBI" id="CHEBI:29105"/>
    </cofactor>
    <text evidence="11">Binds 1 zinc ion per subunit.</text>
</comment>
<keyword evidence="8" id="KW-0805">Transcription regulation</keyword>
<evidence type="ECO:0000256" key="9">
    <source>
        <dbReference type="ARBA" id="ARBA00023125"/>
    </source>
</evidence>
<evidence type="ECO:0000256" key="2">
    <source>
        <dbReference type="ARBA" id="ARBA00004496"/>
    </source>
</evidence>
<evidence type="ECO:0000256" key="10">
    <source>
        <dbReference type="ARBA" id="ARBA00023163"/>
    </source>
</evidence>
<dbReference type="Proteomes" id="UP000219412">
    <property type="component" value="Unassembled WGS sequence"/>
</dbReference>
<comment type="subcellular location">
    <subcellularLocation>
        <location evidence="2">Cytoplasm</location>
    </subcellularLocation>
</comment>
<evidence type="ECO:0000256" key="6">
    <source>
        <dbReference type="ARBA" id="ARBA00022491"/>
    </source>
</evidence>
<dbReference type="GO" id="GO:0045892">
    <property type="term" value="P:negative regulation of DNA-templated transcription"/>
    <property type="evidence" value="ECO:0007669"/>
    <property type="project" value="TreeGrafter"/>
</dbReference>
<comment type="function">
    <text evidence="1">Acts as a global negative controlling element, employing Fe(2+) as a cofactor to bind the operator of the repressed genes.</text>
</comment>
<feature type="binding site" evidence="12">
    <location>
        <position position="125"/>
    </location>
    <ligand>
        <name>Fe cation</name>
        <dbReference type="ChEBI" id="CHEBI:24875"/>
    </ligand>
</feature>
<evidence type="ECO:0000313" key="14">
    <source>
        <dbReference type="Proteomes" id="UP000219412"/>
    </source>
</evidence>
<feature type="binding site" evidence="11">
    <location>
        <position position="133"/>
    </location>
    <ligand>
        <name>Zn(2+)</name>
        <dbReference type="ChEBI" id="CHEBI:29105"/>
    </ligand>
</feature>
<keyword evidence="9" id="KW-0238">DNA-binding</keyword>
<dbReference type="PANTHER" id="PTHR33202:SF1">
    <property type="entry name" value="FERRIC UPTAKE REGULATION PROTEIN"/>
    <property type="match status" value="1"/>
</dbReference>
<dbReference type="EMBL" id="OBQF01000001">
    <property type="protein sequence ID" value="SOC38643.1"/>
    <property type="molecule type" value="Genomic_DNA"/>
</dbReference>
<feature type="binding site" evidence="11">
    <location>
        <position position="96"/>
    </location>
    <ligand>
        <name>Zn(2+)</name>
        <dbReference type="ChEBI" id="CHEBI:29105"/>
    </ligand>
</feature>
<keyword evidence="5" id="KW-0963">Cytoplasm</keyword>
<dbReference type="GO" id="GO:0005737">
    <property type="term" value="C:cytoplasm"/>
    <property type="evidence" value="ECO:0007669"/>
    <property type="project" value="UniProtKB-SubCell"/>
</dbReference>
<dbReference type="InterPro" id="IPR036388">
    <property type="entry name" value="WH-like_DNA-bd_sf"/>
</dbReference>
<dbReference type="InterPro" id="IPR043135">
    <property type="entry name" value="Fur_C"/>
</dbReference>
<comment type="cofactor">
    <cofactor evidence="12">
        <name>Mn(2+)</name>
        <dbReference type="ChEBI" id="CHEBI:29035"/>
    </cofactor>
    <cofactor evidence="12">
        <name>Fe(2+)</name>
        <dbReference type="ChEBI" id="CHEBI:29033"/>
    </cofactor>
    <text evidence="12">Binds 1 Mn(2+) or Fe(2+) ion per subunit.</text>
</comment>
<name>A0A285UA69_9STAP</name>
<dbReference type="GO" id="GO:0008270">
    <property type="term" value="F:zinc ion binding"/>
    <property type="evidence" value="ECO:0007669"/>
    <property type="project" value="TreeGrafter"/>
</dbReference>
<proteinExistence type="inferred from homology"/>
<dbReference type="Gene3D" id="3.30.1490.190">
    <property type="match status" value="1"/>
</dbReference>
<comment type="similarity">
    <text evidence="3">Belongs to the Fur family.</text>
</comment>
<evidence type="ECO:0000256" key="12">
    <source>
        <dbReference type="PIRSR" id="PIRSR602481-2"/>
    </source>
</evidence>
<reference evidence="14" key="1">
    <citation type="submission" date="2017-08" db="EMBL/GenBank/DDBJ databases">
        <authorList>
            <person name="Varghese N."/>
            <person name="Submissions S."/>
        </authorList>
    </citation>
    <scope>NUCLEOTIDE SEQUENCE [LARGE SCALE GENOMIC DNA]</scope>
    <source>
        <strain evidence="14">DSM 23173</strain>
    </source>
</reference>
<protein>
    <recommendedName>
        <fullName evidence="4">Ferric uptake regulation protein</fullName>
    </recommendedName>
</protein>
<feature type="binding site" evidence="12">
    <location>
        <position position="111"/>
    </location>
    <ligand>
        <name>Fe cation</name>
        <dbReference type="ChEBI" id="CHEBI:24875"/>
    </ligand>
</feature>
<dbReference type="AlphaFoldDB" id="A0A285UA69"/>
<keyword evidence="6" id="KW-0678">Repressor</keyword>
<accession>A0A285UA69</accession>
<dbReference type="RefSeq" id="WP_097038747.1">
    <property type="nucleotide sequence ID" value="NZ_OBQF01000001.1"/>
</dbReference>
<evidence type="ECO:0000313" key="13">
    <source>
        <dbReference type="EMBL" id="SOC38643.1"/>
    </source>
</evidence>
<evidence type="ECO:0000256" key="1">
    <source>
        <dbReference type="ARBA" id="ARBA00002997"/>
    </source>
</evidence>
<sequence>MAEELRKYEKMLKDNKLKITARRMTMIELFLNEDRYLSAKEVQEKLHSVYPSLSYDTIYRNLYTLKEIEVLESTNFEGEMQFKIACSDHHHHHFICEACGDTKVIRYCPFETWQKELQDVEITNHKVELYGFCQRCRTSA</sequence>
<keyword evidence="11" id="KW-0479">Metal-binding</keyword>
<evidence type="ECO:0000256" key="3">
    <source>
        <dbReference type="ARBA" id="ARBA00007957"/>
    </source>
</evidence>
<feature type="binding site" evidence="11">
    <location>
        <position position="99"/>
    </location>
    <ligand>
        <name>Zn(2+)</name>
        <dbReference type="ChEBI" id="CHEBI:29105"/>
    </ligand>
</feature>
<feature type="binding site" evidence="12">
    <location>
        <position position="90"/>
    </location>
    <ligand>
        <name>Fe cation</name>
        <dbReference type="ChEBI" id="CHEBI:24875"/>
    </ligand>
</feature>
<evidence type="ECO:0000256" key="7">
    <source>
        <dbReference type="ARBA" id="ARBA00022833"/>
    </source>
</evidence>
<evidence type="ECO:0000256" key="4">
    <source>
        <dbReference type="ARBA" id="ARBA00020910"/>
    </source>
</evidence>
<dbReference type="InterPro" id="IPR002481">
    <property type="entry name" value="FUR"/>
</dbReference>
<keyword evidence="12" id="KW-0408">Iron</keyword>
<dbReference type="InterPro" id="IPR036390">
    <property type="entry name" value="WH_DNA-bd_sf"/>
</dbReference>
<evidence type="ECO:0000256" key="5">
    <source>
        <dbReference type="ARBA" id="ARBA00022490"/>
    </source>
</evidence>
<organism evidence="13 14">
    <name type="scientific">Salinicoccus kekensis</name>
    <dbReference type="NCBI Taxonomy" id="714307"/>
    <lineage>
        <taxon>Bacteria</taxon>
        <taxon>Bacillati</taxon>
        <taxon>Bacillota</taxon>
        <taxon>Bacilli</taxon>
        <taxon>Bacillales</taxon>
        <taxon>Staphylococcaceae</taxon>
        <taxon>Salinicoccus</taxon>
    </lineage>
</organism>
<dbReference type="OrthoDB" id="8659436at2"/>
<dbReference type="GO" id="GO:0000976">
    <property type="term" value="F:transcription cis-regulatory region binding"/>
    <property type="evidence" value="ECO:0007669"/>
    <property type="project" value="TreeGrafter"/>
</dbReference>
<dbReference type="Pfam" id="PF01475">
    <property type="entry name" value="FUR"/>
    <property type="match status" value="1"/>
</dbReference>
<dbReference type="GO" id="GO:1900376">
    <property type="term" value="P:regulation of secondary metabolite biosynthetic process"/>
    <property type="evidence" value="ECO:0007669"/>
    <property type="project" value="TreeGrafter"/>
</dbReference>
<evidence type="ECO:0000256" key="11">
    <source>
        <dbReference type="PIRSR" id="PIRSR602481-1"/>
    </source>
</evidence>